<dbReference type="EMBL" id="LQQU01000036">
    <property type="protein sequence ID" value="KZE28639.1"/>
    <property type="molecule type" value="Genomic_DNA"/>
</dbReference>
<evidence type="ECO:0000256" key="3">
    <source>
        <dbReference type="ARBA" id="ARBA00022519"/>
    </source>
</evidence>
<name>A0A165EX68_9NEIS</name>
<keyword evidence="2" id="KW-1003">Cell membrane</keyword>
<evidence type="ECO:0000256" key="4">
    <source>
        <dbReference type="ARBA" id="ARBA00022741"/>
    </source>
</evidence>
<keyword evidence="1" id="KW-0813">Transport</keyword>
<proteinExistence type="predicted"/>
<dbReference type="Gene3D" id="2.40.50.140">
    <property type="entry name" value="Nucleic acid-binding proteins"/>
    <property type="match status" value="1"/>
</dbReference>
<sequence>MCQIQLTQLQKRFGATPVLADVNLTVEEGEFCVFIGPSGCGKSTLLRIIAGLDDASAGDIVIGGRRVNDVAPARRDVAMVFQSYALYPHMTVYENMAFGLRHLKLPAAEIEQRVRRAAESLHLTALLDRKPGALSGGQRQRVAIGRAIVRKPKVFLFDEPLSNLDASLRVKTRVEIARLHRELNNTSMIYVTHDQVEAMTLADKIVLLRPLEGKSGVASVAQVGSPLELYHHPANQFVAGFIGSPAMNFLPGVVASAETARVTVRAGDALLSAAVDAAGLAAGGAVTLGVRPEHVVAGQGELVGRVVHIEHLGEHSFLYLDTALSPQPLVVKTAHGDVPLGSRMPFSLPAESLHLFHADGAAARRLRVPADAACVPA</sequence>
<dbReference type="SMART" id="SM00382">
    <property type="entry name" value="AAA"/>
    <property type="match status" value="1"/>
</dbReference>
<dbReference type="STRING" id="1452487.AVW16_13735"/>
<reference evidence="9" key="1">
    <citation type="submission" date="2016-01" db="EMBL/GenBank/DDBJ databases">
        <title>Draft genome of Chromobacterium sp. F49.</title>
        <authorList>
            <person name="Hong K.W."/>
        </authorList>
    </citation>
    <scope>NUCLEOTIDE SEQUENCE [LARGE SCALE GENOMIC DNA]</scope>
    <source>
        <strain evidence="9">CN10</strain>
    </source>
</reference>
<dbReference type="PANTHER" id="PTHR43875">
    <property type="entry name" value="MALTODEXTRIN IMPORT ATP-BINDING PROTEIN MSMX"/>
    <property type="match status" value="1"/>
</dbReference>
<evidence type="ECO:0000259" key="7">
    <source>
        <dbReference type="PROSITE" id="PS50893"/>
    </source>
</evidence>
<keyword evidence="4" id="KW-0547">Nucleotide-binding</keyword>
<dbReference type="InterPro" id="IPR047641">
    <property type="entry name" value="ABC_transpr_MalK/UgpC-like"/>
</dbReference>
<dbReference type="InterPro" id="IPR017871">
    <property type="entry name" value="ABC_transporter-like_CS"/>
</dbReference>
<dbReference type="SUPFAM" id="SSF52540">
    <property type="entry name" value="P-loop containing nucleoside triphosphate hydrolases"/>
    <property type="match status" value="1"/>
</dbReference>
<dbReference type="GO" id="GO:0015423">
    <property type="term" value="F:ABC-type maltose transporter activity"/>
    <property type="evidence" value="ECO:0007669"/>
    <property type="project" value="TreeGrafter"/>
</dbReference>
<keyword evidence="3" id="KW-0997">Cell inner membrane</keyword>
<evidence type="ECO:0000256" key="1">
    <source>
        <dbReference type="ARBA" id="ARBA00022448"/>
    </source>
</evidence>
<dbReference type="Pfam" id="PF00005">
    <property type="entry name" value="ABC_tran"/>
    <property type="match status" value="1"/>
</dbReference>
<gene>
    <name evidence="8" type="ORF">AVW16_13735</name>
</gene>
<dbReference type="Gene3D" id="2.40.50.100">
    <property type="match status" value="1"/>
</dbReference>
<dbReference type="InterPro" id="IPR040582">
    <property type="entry name" value="OB_MalK-like"/>
</dbReference>
<dbReference type="InterPro" id="IPR012340">
    <property type="entry name" value="NA-bd_OB-fold"/>
</dbReference>
<keyword evidence="9" id="KW-1185">Reference proteome</keyword>
<evidence type="ECO:0000256" key="5">
    <source>
        <dbReference type="ARBA" id="ARBA00022840"/>
    </source>
</evidence>
<protein>
    <submittedName>
        <fullName evidence="8">ABC transporter</fullName>
    </submittedName>
</protein>
<accession>A0A165EX68</accession>
<dbReference type="PROSITE" id="PS50893">
    <property type="entry name" value="ABC_TRANSPORTER_2"/>
    <property type="match status" value="1"/>
</dbReference>
<dbReference type="InterPro" id="IPR003593">
    <property type="entry name" value="AAA+_ATPase"/>
</dbReference>
<dbReference type="GO" id="GO:0016887">
    <property type="term" value="F:ATP hydrolysis activity"/>
    <property type="evidence" value="ECO:0007669"/>
    <property type="project" value="InterPro"/>
</dbReference>
<evidence type="ECO:0000313" key="9">
    <source>
        <dbReference type="Proteomes" id="UP000076625"/>
    </source>
</evidence>
<evidence type="ECO:0000256" key="2">
    <source>
        <dbReference type="ARBA" id="ARBA00022475"/>
    </source>
</evidence>
<dbReference type="Gene3D" id="3.40.50.300">
    <property type="entry name" value="P-loop containing nucleotide triphosphate hydrolases"/>
    <property type="match status" value="1"/>
</dbReference>
<dbReference type="RefSeq" id="WP_066613899.1">
    <property type="nucleotide sequence ID" value="NZ_LQQU01000036.1"/>
</dbReference>
<feature type="domain" description="ABC transporter" evidence="7">
    <location>
        <begin position="4"/>
        <end position="242"/>
    </location>
</feature>
<dbReference type="InterPro" id="IPR008995">
    <property type="entry name" value="Mo/tungstate-bd_C_term_dom"/>
</dbReference>
<dbReference type="GO" id="GO:0055052">
    <property type="term" value="C:ATP-binding cassette (ABC) transporter complex, substrate-binding subunit-containing"/>
    <property type="evidence" value="ECO:0007669"/>
    <property type="project" value="TreeGrafter"/>
</dbReference>
<dbReference type="Pfam" id="PF17912">
    <property type="entry name" value="OB_MalK"/>
    <property type="match status" value="1"/>
</dbReference>
<dbReference type="NCBIfam" id="NF008653">
    <property type="entry name" value="PRK11650.1"/>
    <property type="match status" value="1"/>
</dbReference>
<dbReference type="FunFam" id="3.40.50.300:FF:000042">
    <property type="entry name" value="Maltose/maltodextrin ABC transporter, ATP-binding protein"/>
    <property type="match status" value="1"/>
</dbReference>
<dbReference type="InterPro" id="IPR015855">
    <property type="entry name" value="ABC_transpr_MalK-like"/>
</dbReference>
<keyword evidence="5" id="KW-0067">ATP-binding</keyword>
<dbReference type="GO" id="GO:0005524">
    <property type="term" value="F:ATP binding"/>
    <property type="evidence" value="ECO:0007669"/>
    <property type="project" value="UniProtKB-KW"/>
</dbReference>
<dbReference type="InterPro" id="IPR027417">
    <property type="entry name" value="P-loop_NTPase"/>
</dbReference>
<dbReference type="SUPFAM" id="SSF50331">
    <property type="entry name" value="MOP-like"/>
    <property type="match status" value="1"/>
</dbReference>
<evidence type="ECO:0000313" key="8">
    <source>
        <dbReference type="EMBL" id="KZE28639.1"/>
    </source>
</evidence>
<keyword evidence="6" id="KW-0472">Membrane</keyword>
<comment type="caution">
    <text evidence="8">The sequence shown here is derived from an EMBL/GenBank/DDBJ whole genome shotgun (WGS) entry which is preliminary data.</text>
</comment>
<dbReference type="GO" id="GO:1990060">
    <property type="term" value="C:maltose transport complex"/>
    <property type="evidence" value="ECO:0007669"/>
    <property type="project" value="TreeGrafter"/>
</dbReference>
<dbReference type="Proteomes" id="UP000076625">
    <property type="component" value="Unassembled WGS sequence"/>
</dbReference>
<dbReference type="OrthoDB" id="5298774at2"/>
<evidence type="ECO:0000256" key="6">
    <source>
        <dbReference type="ARBA" id="ARBA00023136"/>
    </source>
</evidence>
<dbReference type="PROSITE" id="PS00211">
    <property type="entry name" value="ABC_TRANSPORTER_1"/>
    <property type="match status" value="1"/>
</dbReference>
<organism evidence="8 9">
    <name type="scientific">Crenobacter luteus</name>
    <dbReference type="NCBI Taxonomy" id="1452487"/>
    <lineage>
        <taxon>Bacteria</taxon>
        <taxon>Pseudomonadati</taxon>
        <taxon>Pseudomonadota</taxon>
        <taxon>Betaproteobacteria</taxon>
        <taxon>Neisseriales</taxon>
        <taxon>Neisseriaceae</taxon>
        <taxon>Crenobacter</taxon>
    </lineage>
</organism>
<dbReference type="InterPro" id="IPR003439">
    <property type="entry name" value="ABC_transporter-like_ATP-bd"/>
</dbReference>
<dbReference type="PANTHER" id="PTHR43875:SF3">
    <property type="entry name" value="MALTOSE_MALTODEXTRIN IMPORT ATP-BINDING PROTEIN MALK"/>
    <property type="match status" value="1"/>
</dbReference>
<dbReference type="AlphaFoldDB" id="A0A165EX68"/>
<dbReference type="CDD" id="cd03301">
    <property type="entry name" value="ABC_MalK_N"/>
    <property type="match status" value="1"/>
</dbReference>